<name>A0A0F5FVY6_9HYPH</name>
<sequence>MPAAGRKLPLALLIALTTGPALVVGTGLWLLADLMPQCAPEVHESVTSPDGTATLAVFSLDCGAADGSNTQAAVHSAAEPFSQENAQVFFVAEGTHDLSPRWREDGSIVIDAPAGAAITRQLDRVGSSAVVYD</sequence>
<dbReference type="EMBL" id="JZEX01000053">
    <property type="protein sequence ID" value="KKB13003.1"/>
    <property type="molecule type" value="Genomic_DNA"/>
</dbReference>
<gene>
    <name evidence="1" type="ORF">VE25_04370</name>
</gene>
<evidence type="ECO:0000313" key="2">
    <source>
        <dbReference type="Proteomes" id="UP000033632"/>
    </source>
</evidence>
<accession>A0A0F5FVY6</accession>
<reference evidence="1 2" key="1">
    <citation type="submission" date="2015-03" db="EMBL/GenBank/DDBJ databases">
        <authorList>
            <person name="Hassan Y.I."/>
            <person name="Lepp D."/>
            <person name="Li X.-Z."/>
            <person name="Zhou T."/>
        </authorList>
    </citation>
    <scope>NUCLEOTIDE SEQUENCE [LARGE SCALE GENOMIC DNA]</scope>
    <source>
        <strain evidence="1 2">BD-c194</strain>
    </source>
</reference>
<dbReference type="PATRIC" id="fig|443610.3.peg.3359"/>
<dbReference type="Proteomes" id="UP000033632">
    <property type="component" value="Unassembled WGS sequence"/>
</dbReference>
<keyword evidence="2" id="KW-1185">Reference proteome</keyword>
<protein>
    <submittedName>
        <fullName evidence="1">Uncharacterized protein</fullName>
    </submittedName>
</protein>
<comment type="caution">
    <text evidence="1">The sequence shown here is derived from an EMBL/GenBank/DDBJ whole genome shotgun (WGS) entry which is preliminary data.</text>
</comment>
<dbReference type="AlphaFoldDB" id="A0A0F5FVY6"/>
<proteinExistence type="predicted"/>
<organism evidence="1 2">
    <name type="scientific">Devosia geojensis</name>
    <dbReference type="NCBI Taxonomy" id="443610"/>
    <lineage>
        <taxon>Bacteria</taxon>
        <taxon>Pseudomonadati</taxon>
        <taxon>Pseudomonadota</taxon>
        <taxon>Alphaproteobacteria</taxon>
        <taxon>Hyphomicrobiales</taxon>
        <taxon>Devosiaceae</taxon>
        <taxon>Devosia</taxon>
    </lineage>
</organism>
<evidence type="ECO:0000313" key="1">
    <source>
        <dbReference type="EMBL" id="KKB13003.1"/>
    </source>
</evidence>